<dbReference type="InterPro" id="IPR032675">
    <property type="entry name" value="LRR_dom_sf"/>
</dbReference>
<proteinExistence type="predicted"/>
<evidence type="ECO:0000259" key="1">
    <source>
        <dbReference type="PROSITE" id="PS50181"/>
    </source>
</evidence>
<dbReference type="Proteomes" id="UP000663823">
    <property type="component" value="Unassembled WGS sequence"/>
</dbReference>
<accession>A0A819D080</accession>
<evidence type="ECO:0000313" key="3">
    <source>
        <dbReference type="Proteomes" id="UP000663823"/>
    </source>
</evidence>
<organism evidence="2 3">
    <name type="scientific">Rotaria sordida</name>
    <dbReference type="NCBI Taxonomy" id="392033"/>
    <lineage>
        <taxon>Eukaryota</taxon>
        <taxon>Metazoa</taxon>
        <taxon>Spiralia</taxon>
        <taxon>Gnathifera</taxon>
        <taxon>Rotifera</taxon>
        <taxon>Eurotatoria</taxon>
        <taxon>Bdelloidea</taxon>
        <taxon>Philodinida</taxon>
        <taxon>Philodinidae</taxon>
        <taxon>Rotaria</taxon>
    </lineage>
</organism>
<dbReference type="PROSITE" id="PS50181">
    <property type="entry name" value="FBOX"/>
    <property type="match status" value="1"/>
</dbReference>
<name>A0A819D080_9BILA</name>
<reference evidence="2" key="1">
    <citation type="submission" date="2021-02" db="EMBL/GenBank/DDBJ databases">
        <authorList>
            <person name="Nowell W R."/>
        </authorList>
    </citation>
    <scope>NUCLEOTIDE SEQUENCE</scope>
</reference>
<feature type="domain" description="F-box" evidence="1">
    <location>
        <begin position="5"/>
        <end position="52"/>
    </location>
</feature>
<sequence>MNQSDIHLLDLPNEILIIILKKLDNIDVLYSLFGINNERLDILVQDDVFINILNFVKTSFIDSKLDRFCTVILPQKHYCVKKLILETTSLERILLAGNYPNLTSLELFNFRQETVSRYFTNDLHNLKCFSLTSYRITFHYDSLVIPLLRRMKHLEKLALYLRLRKRYQFVVDGKHLYNEILANMPQLHTFTFYMSTDNYIQHLDPLQSIDDIQQAYTNIKYRQTTCIIDYFDWFKATFHIYSLPFTFTRLEDITSQFPTIGFCTVTYLSASDVIPMEHEFFMGISRDFPMLKCFTLENRHKQEIHHDELKSDKNASYIT</sequence>
<protein>
    <recommendedName>
        <fullName evidence="1">F-box domain-containing protein</fullName>
    </recommendedName>
</protein>
<dbReference type="EMBL" id="CAJOAX010002920">
    <property type="protein sequence ID" value="CAF3826552.1"/>
    <property type="molecule type" value="Genomic_DNA"/>
</dbReference>
<dbReference type="AlphaFoldDB" id="A0A819D080"/>
<comment type="caution">
    <text evidence="2">The sequence shown here is derived from an EMBL/GenBank/DDBJ whole genome shotgun (WGS) entry which is preliminary data.</text>
</comment>
<dbReference type="Gene3D" id="3.80.10.10">
    <property type="entry name" value="Ribonuclease Inhibitor"/>
    <property type="match status" value="1"/>
</dbReference>
<evidence type="ECO:0000313" key="2">
    <source>
        <dbReference type="EMBL" id="CAF3826552.1"/>
    </source>
</evidence>
<dbReference type="InterPro" id="IPR001810">
    <property type="entry name" value="F-box_dom"/>
</dbReference>
<gene>
    <name evidence="2" type="ORF">OTI717_LOCUS19730</name>
</gene>